<protein>
    <recommendedName>
        <fullName evidence="4">Outer membrane protein beta-barrel domain-containing protein</fullName>
    </recommendedName>
</protein>
<evidence type="ECO:0008006" key="4">
    <source>
        <dbReference type="Google" id="ProtNLM"/>
    </source>
</evidence>
<dbReference type="EMBL" id="FOIJ01000002">
    <property type="protein sequence ID" value="SET32113.1"/>
    <property type="molecule type" value="Genomic_DNA"/>
</dbReference>
<keyword evidence="3" id="KW-1185">Reference proteome</keyword>
<dbReference type="Proteomes" id="UP000199181">
    <property type="component" value="Unassembled WGS sequence"/>
</dbReference>
<feature type="signal peptide" evidence="1">
    <location>
        <begin position="1"/>
        <end position="21"/>
    </location>
</feature>
<proteinExistence type="predicted"/>
<sequence>MHAFSRWWALATLVTGATAYADDNDLQLEKLGNPALGATPGLATANANFQAFARTFGAALTSTNLMPPETLGHSGFNINLELSVINLPDDVLIPTEGAQPGSVLLPALHVRKGLPFSLELGARVGWVEKSSLFAATGELKWAINEGFTYLPDIGVRGHITRLMGARDLGLTTAGLDFGVGKQFPVGGMVTFTPYGGLDLLFTGADSRNLDFDPDRPAEPPATPQEILVDTAVYEPVDIGDSLNPRIYGGVRFIGGVLQLGVEFSYTRLGSVKLNPADDASDSKGVPGVVTFNTSFGLDF</sequence>
<dbReference type="AlphaFoldDB" id="A0A1I0DI87"/>
<evidence type="ECO:0000256" key="1">
    <source>
        <dbReference type="SAM" id="SignalP"/>
    </source>
</evidence>
<organism evidence="2 3">
    <name type="scientific">Stigmatella erecta</name>
    <dbReference type="NCBI Taxonomy" id="83460"/>
    <lineage>
        <taxon>Bacteria</taxon>
        <taxon>Pseudomonadati</taxon>
        <taxon>Myxococcota</taxon>
        <taxon>Myxococcia</taxon>
        <taxon>Myxococcales</taxon>
        <taxon>Cystobacterineae</taxon>
        <taxon>Archangiaceae</taxon>
        <taxon>Stigmatella</taxon>
    </lineage>
</organism>
<evidence type="ECO:0000313" key="2">
    <source>
        <dbReference type="EMBL" id="SET32113.1"/>
    </source>
</evidence>
<keyword evidence="1" id="KW-0732">Signal</keyword>
<reference evidence="3" key="1">
    <citation type="submission" date="2016-10" db="EMBL/GenBank/DDBJ databases">
        <authorList>
            <person name="Varghese N."/>
            <person name="Submissions S."/>
        </authorList>
    </citation>
    <scope>NUCLEOTIDE SEQUENCE [LARGE SCALE GENOMIC DNA]</scope>
    <source>
        <strain evidence="3">DSM 16858</strain>
    </source>
</reference>
<gene>
    <name evidence="2" type="ORF">SAMN05443639_102548</name>
</gene>
<dbReference type="RefSeq" id="WP_093516887.1">
    <property type="nucleotide sequence ID" value="NZ_FOIJ01000002.1"/>
</dbReference>
<feature type="chain" id="PRO_5011548825" description="Outer membrane protein beta-barrel domain-containing protein" evidence="1">
    <location>
        <begin position="22"/>
        <end position="299"/>
    </location>
</feature>
<evidence type="ECO:0000313" key="3">
    <source>
        <dbReference type="Proteomes" id="UP000199181"/>
    </source>
</evidence>
<accession>A0A1I0DI87</accession>
<name>A0A1I0DI87_9BACT</name>